<dbReference type="GO" id="GO:0051287">
    <property type="term" value="F:NAD binding"/>
    <property type="evidence" value="ECO:0007669"/>
    <property type="project" value="InterPro"/>
</dbReference>
<feature type="domain" description="D-isomer specific 2-hydroxyacid dehydrogenase NAD-binding" evidence="6">
    <location>
        <begin position="108"/>
        <end position="284"/>
    </location>
</feature>
<dbReference type="RefSeq" id="WP_275845164.1">
    <property type="nucleotide sequence ID" value="NZ_CP135996.1"/>
</dbReference>
<dbReference type="PANTHER" id="PTHR10996:SF178">
    <property type="entry name" value="2-HYDROXYACID DEHYDROGENASE YGL185C-RELATED"/>
    <property type="match status" value="1"/>
</dbReference>
<dbReference type="Proteomes" id="UP001300604">
    <property type="component" value="Chromosome"/>
</dbReference>
<evidence type="ECO:0000256" key="3">
    <source>
        <dbReference type="ARBA" id="ARBA00023027"/>
    </source>
</evidence>
<dbReference type="Pfam" id="PF02826">
    <property type="entry name" value="2-Hacid_dh_C"/>
    <property type="match status" value="1"/>
</dbReference>
<evidence type="ECO:0000256" key="1">
    <source>
        <dbReference type="ARBA" id="ARBA00005854"/>
    </source>
</evidence>
<dbReference type="EMBL" id="CP135996">
    <property type="protein sequence ID" value="WOC31735.1"/>
    <property type="molecule type" value="Genomic_DNA"/>
</dbReference>
<keyword evidence="3" id="KW-0520">NAD</keyword>
<evidence type="ECO:0000259" key="6">
    <source>
        <dbReference type="Pfam" id="PF02826"/>
    </source>
</evidence>
<dbReference type="Pfam" id="PF00389">
    <property type="entry name" value="2-Hacid_dh"/>
    <property type="match status" value="1"/>
</dbReference>
<evidence type="ECO:0000256" key="4">
    <source>
        <dbReference type="RuleBase" id="RU003719"/>
    </source>
</evidence>
<accession>A0AA97D9X0</accession>
<dbReference type="InterPro" id="IPR036291">
    <property type="entry name" value="NAD(P)-bd_dom_sf"/>
</dbReference>
<reference evidence="7 8" key="1">
    <citation type="submission" date="2024-06" db="EMBL/GenBank/DDBJ databases">
        <title>Caproicibacterium argilliputei sp. nov, a novel caproic acid producing anaerobic bacterium isolated from pit mud.</title>
        <authorList>
            <person name="Xia S."/>
        </authorList>
    </citation>
    <scope>NUCLEOTIDE SEQUENCE [LARGE SCALE GENOMIC DNA]</scope>
    <source>
        <strain evidence="7 8">ZCY20-5</strain>
    </source>
</reference>
<proteinExistence type="inferred from homology"/>
<dbReference type="FunFam" id="3.40.50.720:FF:000203">
    <property type="entry name" value="D-3-phosphoglycerate dehydrogenase (SerA)"/>
    <property type="match status" value="1"/>
</dbReference>
<dbReference type="SUPFAM" id="SSF52283">
    <property type="entry name" value="Formate/glycerate dehydrogenase catalytic domain-like"/>
    <property type="match status" value="1"/>
</dbReference>
<dbReference type="InterPro" id="IPR029753">
    <property type="entry name" value="D-isomer_DH_CS"/>
</dbReference>
<evidence type="ECO:0000259" key="5">
    <source>
        <dbReference type="Pfam" id="PF00389"/>
    </source>
</evidence>
<dbReference type="KEGG" id="carl:PXC00_11070"/>
<reference evidence="8" key="3">
    <citation type="submission" date="2024-06" db="EMBL/GenBank/DDBJ databases">
        <authorList>
            <person name="Zeng C."/>
        </authorList>
    </citation>
    <scope>NUCLEOTIDE SEQUENCE [LARGE SCALE GENOMIC DNA]</scope>
    <source>
        <strain evidence="8">ZCY20-5</strain>
    </source>
</reference>
<keyword evidence="8" id="KW-1185">Reference proteome</keyword>
<dbReference type="PROSITE" id="PS00671">
    <property type="entry name" value="D_2_HYDROXYACID_DH_3"/>
    <property type="match status" value="1"/>
</dbReference>
<dbReference type="SUPFAM" id="SSF51735">
    <property type="entry name" value="NAD(P)-binding Rossmann-fold domains"/>
    <property type="match status" value="1"/>
</dbReference>
<keyword evidence="2 4" id="KW-0560">Oxidoreductase</keyword>
<evidence type="ECO:0000313" key="8">
    <source>
        <dbReference type="Proteomes" id="UP001300604"/>
    </source>
</evidence>
<gene>
    <name evidence="7" type="ORF">PXC00_11070</name>
</gene>
<dbReference type="AlphaFoldDB" id="A0AA97D9X0"/>
<dbReference type="GO" id="GO:0003714">
    <property type="term" value="F:transcription corepressor activity"/>
    <property type="evidence" value="ECO:0007669"/>
    <property type="project" value="InterPro"/>
</dbReference>
<sequence>MQEVLYYQVADTLAYEMQLLREWGVTDLCLRQENGKVPLAECARNAAGLVVEYEQVTAEKLSRMPQLKIISLQSIGYNNIDLAAATQRKICVTNAPGFCAEEVAAHTVGMMLDLARKITYFDRTVRRRQWNPLLGYPLHRLRGETVGLVYFGNIPQQMVPLLKALQMQVLVYAPTKSKAYLADFGCEKAETLDELLERADFVSLHTPLLPETTHLIGEAELKRMKKTAFLINTARGAVVDEPALVQALKTGEILGAGIDVIEDETNAQSELFQLENTVITPHAAFISEESFYDARKKALAQLVQRLSKGERPEFLVNPDVSF</sequence>
<protein>
    <submittedName>
        <fullName evidence="7">C-terminal binding protein</fullName>
    </submittedName>
</protein>
<dbReference type="InterPro" id="IPR050223">
    <property type="entry name" value="D-isomer_2-hydroxyacid_DH"/>
</dbReference>
<dbReference type="GO" id="GO:0005829">
    <property type="term" value="C:cytosol"/>
    <property type="evidence" value="ECO:0007669"/>
    <property type="project" value="TreeGrafter"/>
</dbReference>
<reference evidence="8" key="2">
    <citation type="submission" date="2024-06" db="EMBL/GenBank/DDBJ databases">
        <title>Caproicibacterium argilliputei sp. nov, a novel caproic acid producing anaerobic bacterium isolated from pit mud.</title>
        <authorList>
            <person name="Zeng C."/>
        </authorList>
    </citation>
    <scope>NUCLEOTIDE SEQUENCE [LARGE SCALE GENOMIC DNA]</scope>
    <source>
        <strain evidence="8">ZCY20-5</strain>
    </source>
</reference>
<dbReference type="GO" id="GO:0016618">
    <property type="term" value="F:hydroxypyruvate reductase [NAD(P)H] activity"/>
    <property type="evidence" value="ECO:0007669"/>
    <property type="project" value="TreeGrafter"/>
</dbReference>
<dbReference type="CDD" id="cd05299">
    <property type="entry name" value="CtBP_dh"/>
    <property type="match status" value="1"/>
</dbReference>
<dbReference type="InterPro" id="IPR006140">
    <property type="entry name" value="D-isomer_DH_NAD-bd"/>
</dbReference>
<dbReference type="InterPro" id="IPR043322">
    <property type="entry name" value="CtBP"/>
</dbReference>
<name>A0AA97D9X0_9FIRM</name>
<dbReference type="PROSITE" id="PS00670">
    <property type="entry name" value="D_2_HYDROXYACID_DH_2"/>
    <property type="match status" value="1"/>
</dbReference>
<comment type="similarity">
    <text evidence="1 4">Belongs to the D-isomer specific 2-hydroxyacid dehydrogenase family.</text>
</comment>
<dbReference type="Gene3D" id="3.40.50.720">
    <property type="entry name" value="NAD(P)-binding Rossmann-like Domain"/>
    <property type="match status" value="2"/>
</dbReference>
<organism evidence="7 8">
    <name type="scientific">Caproicibacterium argilliputei</name>
    <dbReference type="NCBI Taxonomy" id="3030016"/>
    <lineage>
        <taxon>Bacteria</taxon>
        <taxon>Bacillati</taxon>
        <taxon>Bacillota</taxon>
        <taxon>Clostridia</taxon>
        <taxon>Eubacteriales</taxon>
        <taxon>Oscillospiraceae</taxon>
        <taxon>Caproicibacterium</taxon>
    </lineage>
</organism>
<feature type="domain" description="D-isomer specific 2-hydroxyacid dehydrogenase catalytic" evidence="5">
    <location>
        <begin position="13"/>
        <end position="317"/>
    </location>
</feature>
<evidence type="ECO:0000256" key="2">
    <source>
        <dbReference type="ARBA" id="ARBA00023002"/>
    </source>
</evidence>
<dbReference type="PANTHER" id="PTHR10996">
    <property type="entry name" value="2-HYDROXYACID DEHYDROGENASE-RELATED"/>
    <property type="match status" value="1"/>
</dbReference>
<dbReference type="GO" id="GO:0030267">
    <property type="term" value="F:glyoxylate reductase (NADPH) activity"/>
    <property type="evidence" value="ECO:0007669"/>
    <property type="project" value="TreeGrafter"/>
</dbReference>
<evidence type="ECO:0000313" key="7">
    <source>
        <dbReference type="EMBL" id="WOC31735.1"/>
    </source>
</evidence>
<dbReference type="InterPro" id="IPR006139">
    <property type="entry name" value="D-isomer_2_OHA_DH_cat_dom"/>
</dbReference>